<keyword evidence="1" id="KW-1133">Transmembrane helix</keyword>
<gene>
    <name evidence="3" type="ORF">DEIGR_101332</name>
</gene>
<keyword evidence="2" id="KW-0732">Signal</keyword>
<proteinExistence type="predicted"/>
<feature type="transmembrane region" description="Helical" evidence="1">
    <location>
        <begin position="188"/>
        <end position="206"/>
    </location>
</feature>
<evidence type="ECO:0000313" key="4">
    <source>
        <dbReference type="Proteomes" id="UP000056209"/>
    </source>
</evidence>
<feature type="chain" id="PRO_5007086599" evidence="2">
    <location>
        <begin position="27"/>
        <end position="363"/>
    </location>
</feature>
<feature type="transmembrane region" description="Helical" evidence="1">
    <location>
        <begin position="303"/>
        <end position="330"/>
    </location>
</feature>
<dbReference type="Pfam" id="PF13795">
    <property type="entry name" value="HupE_UreJ_2"/>
    <property type="match status" value="1"/>
</dbReference>
<dbReference type="Proteomes" id="UP000056209">
    <property type="component" value="Unassembled WGS sequence"/>
</dbReference>
<dbReference type="InterPro" id="IPR032809">
    <property type="entry name" value="Put_HupE_UreJ"/>
</dbReference>
<reference evidence="4" key="1">
    <citation type="submission" date="2015-11" db="EMBL/GenBank/DDBJ databases">
        <title>Draft Genome Sequence of the Radioresistant Bacterium Deinococcus grandis, Isolated from Freshwater Fish in Japan.</title>
        <authorList>
            <person name="Satoh K."/>
            <person name="Onodera T."/>
            <person name="Omoso K."/>
            <person name="Takeda-Yano K."/>
            <person name="Katayama T."/>
            <person name="Oono Y."/>
            <person name="Narumi I."/>
        </authorList>
    </citation>
    <scope>NUCLEOTIDE SEQUENCE [LARGE SCALE GENOMIC DNA]</scope>
    <source>
        <strain evidence="4">ATCC 43672</strain>
    </source>
</reference>
<dbReference type="RefSeq" id="WP_058976240.1">
    <property type="nucleotide sequence ID" value="NZ_BCMS01000001.1"/>
</dbReference>
<feature type="signal peptide" evidence="2">
    <location>
        <begin position="1"/>
        <end position="26"/>
    </location>
</feature>
<name>A0A100HKT6_9DEIO</name>
<protein>
    <submittedName>
        <fullName evidence="3">Hydrogenase/urease accessory protein</fullName>
    </submittedName>
</protein>
<accession>A0A100HKT6</accession>
<dbReference type="AlphaFoldDB" id="A0A100HKT6"/>
<feature type="transmembrane region" description="Helical" evidence="1">
    <location>
        <begin position="273"/>
        <end position="291"/>
    </location>
</feature>
<comment type="caution">
    <text evidence="3">The sequence shown here is derived from an EMBL/GenBank/DDBJ whole genome shotgun (WGS) entry which is preliminary data.</text>
</comment>
<keyword evidence="4" id="KW-1185">Reference proteome</keyword>
<evidence type="ECO:0000256" key="2">
    <source>
        <dbReference type="SAM" id="SignalP"/>
    </source>
</evidence>
<dbReference type="OrthoDB" id="9808870at2"/>
<evidence type="ECO:0000256" key="1">
    <source>
        <dbReference type="SAM" id="Phobius"/>
    </source>
</evidence>
<evidence type="ECO:0000313" key="3">
    <source>
        <dbReference type="EMBL" id="GAQ21305.1"/>
    </source>
</evidence>
<dbReference type="EMBL" id="BCMS01000001">
    <property type="protein sequence ID" value="GAQ21305.1"/>
    <property type="molecule type" value="Genomic_DNA"/>
</dbReference>
<feature type="transmembrane region" description="Helical" evidence="1">
    <location>
        <begin position="342"/>
        <end position="362"/>
    </location>
</feature>
<keyword evidence="1" id="KW-0472">Membrane</keyword>
<organism evidence="3 4">
    <name type="scientific">Deinococcus grandis</name>
    <dbReference type="NCBI Taxonomy" id="57498"/>
    <lineage>
        <taxon>Bacteria</taxon>
        <taxon>Thermotogati</taxon>
        <taxon>Deinococcota</taxon>
        <taxon>Deinococci</taxon>
        <taxon>Deinococcales</taxon>
        <taxon>Deinococcaceae</taxon>
        <taxon>Deinococcus</taxon>
    </lineage>
</organism>
<keyword evidence="1" id="KW-0812">Transmembrane</keyword>
<sequence length="363" mass="38453">MRGALRQLGLRRLLVTLLALSGAAGAHSLTFSQVDVHLHSDATQLTVTLPTAALTHDPGALPGGTTTTSLKATPLPTPVTQALTRLVTARLHVRAAAGTLPLTVTAVRAAGENVTVTLTAPTARGTVTVQSTLFPDDTLHKTFLNLYRDQTLAGQYALDRTQTTATLDAPREATTQVILTFIREGVRHIFIGPDHILFVLALVLLGGRPRTQVKIITAFTAAHSVTLALATLNVVQLPDRLVESVIALSIVVVGLHDLRALHNPNRTARDPRTALAFAFGLIHGFGFASVLREQALPPDAAVWSLAAFNIGVEAGQLCILLATAATLTLLRRTGPRVTRAGLRVTATAITATGGVWFLQRLLT</sequence>